<accession>A0A969Q0W0</accession>
<reference evidence="2 3" key="1">
    <citation type="submission" date="2020-03" db="EMBL/GenBank/DDBJ databases">
        <title>Assessment of the enzymatic potential of alkaline-tolerant lipase obtained from Bacillus luteus H11 (technogenic soil) for the bioremediation of saline soils contaminated with petroleum substances.</title>
        <authorList>
            <person name="Kalwasinska A."/>
        </authorList>
    </citation>
    <scope>NUCLEOTIDE SEQUENCE [LARGE SCALE GENOMIC DNA]</scope>
    <source>
        <strain evidence="2 3">H11</strain>
    </source>
</reference>
<protein>
    <submittedName>
        <fullName evidence="2">GNAT family N-acetyltransferase</fullName>
    </submittedName>
</protein>
<dbReference type="InterPro" id="IPR016181">
    <property type="entry name" value="Acyl_CoA_acyltransferase"/>
</dbReference>
<dbReference type="SUPFAM" id="SSF55729">
    <property type="entry name" value="Acyl-CoA N-acyltransferases (Nat)"/>
    <property type="match status" value="1"/>
</dbReference>
<dbReference type="Gene3D" id="3.40.630.30">
    <property type="match status" value="1"/>
</dbReference>
<dbReference type="PROSITE" id="PS51186">
    <property type="entry name" value="GNAT"/>
    <property type="match status" value="1"/>
</dbReference>
<dbReference type="InterPro" id="IPR013653">
    <property type="entry name" value="GCN5-like_dom"/>
</dbReference>
<feature type="domain" description="N-acetyltransferase" evidence="1">
    <location>
        <begin position="137"/>
        <end position="276"/>
    </location>
</feature>
<keyword evidence="3" id="KW-1185">Reference proteome</keyword>
<name>A0A969Q0W0_9BACI</name>
<proteinExistence type="predicted"/>
<evidence type="ECO:0000313" key="3">
    <source>
        <dbReference type="Proteomes" id="UP000752012"/>
    </source>
</evidence>
<dbReference type="EMBL" id="JAATHJ010000037">
    <property type="protein sequence ID" value="NJP39062.1"/>
    <property type="molecule type" value="Genomic_DNA"/>
</dbReference>
<dbReference type="Pfam" id="PF08445">
    <property type="entry name" value="FR47"/>
    <property type="match status" value="1"/>
</dbReference>
<dbReference type="GO" id="GO:0016747">
    <property type="term" value="F:acyltransferase activity, transferring groups other than amino-acyl groups"/>
    <property type="evidence" value="ECO:0007669"/>
    <property type="project" value="InterPro"/>
</dbReference>
<dbReference type="Proteomes" id="UP000752012">
    <property type="component" value="Unassembled WGS sequence"/>
</dbReference>
<evidence type="ECO:0000259" key="1">
    <source>
        <dbReference type="PROSITE" id="PS51186"/>
    </source>
</evidence>
<evidence type="ECO:0000313" key="2">
    <source>
        <dbReference type="EMBL" id="NJP39062.1"/>
    </source>
</evidence>
<dbReference type="RefSeq" id="WP_168009129.1">
    <property type="nucleotide sequence ID" value="NZ_JAATHJ010000037.1"/>
</dbReference>
<dbReference type="AlphaFoldDB" id="A0A969Q0W0"/>
<sequence>MNTVTLRTAKEALALAGEKLAANQAANGLPYGILHNLVESDQPLLVAVKEKKEVLALLVRTPPHHLILSAFTTELEPVWTSAIKELAVHDVPSIIGSITAVEAFQTIWQATHGCQSELGMEQRIFRADRVIPPRQTSGAPRWTEEEDAALLTEWIEAFAEEALDGVTNEEAAELAERFISKRSVLLWEDEGQAVSMAAAGRPAAGSCAVQHVYTPKEYRGRGYAENVTAALTKELLSRYSFCTLYTDLANPTSNAIYTRIGYEPVADSRVVNFIYS</sequence>
<dbReference type="InterPro" id="IPR000182">
    <property type="entry name" value="GNAT_dom"/>
</dbReference>
<gene>
    <name evidence="2" type="ORF">HCN83_15945</name>
</gene>
<comment type="caution">
    <text evidence="2">The sequence shown here is derived from an EMBL/GenBank/DDBJ whole genome shotgun (WGS) entry which is preliminary data.</text>
</comment>
<organism evidence="2 3">
    <name type="scientific">Alkalicoccus luteus</name>
    <dbReference type="NCBI Taxonomy" id="1237094"/>
    <lineage>
        <taxon>Bacteria</taxon>
        <taxon>Bacillati</taxon>
        <taxon>Bacillota</taxon>
        <taxon>Bacilli</taxon>
        <taxon>Bacillales</taxon>
        <taxon>Bacillaceae</taxon>
        <taxon>Alkalicoccus</taxon>
    </lineage>
</organism>